<evidence type="ECO:0000313" key="2">
    <source>
        <dbReference type="EMBL" id="RNA00536.1"/>
    </source>
</evidence>
<sequence length="144" mass="15913">MKNLPNFLVILILLYPVYSDPIINFKSNSMRKNENQISSCISNRNGGGGGGSGGVGGDGGTKNYLAGGTHIFGTNIILAINPESIKKMNFEEVMGKRRKKNDVRALKSIKNQNRIILKSSKTWTINESKESEDILLNHISFRET</sequence>
<comment type="caution">
    <text evidence="2">The sequence shown here is derived from an EMBL/GenBank/DDBJ whole genome shotgun (WGS) entry which is preliminary data.</text>
</comment>
<dbReference type="Proteomes" id="UP000276133">
    <property type="component" value="Unassembled WGS sequence"/>
</dbReference>
<reference evidence="2 3" key="1">
    <citation type="journal article" date="2018" name="Sci. Rep.">
        <title>Genomic signatures of local adaptation to the degree of environmental predictability in rotifers.</title>
        <authorList>
            <person name="Franch-Gras L."/>
            <person name="Hahn C."/>
            <person name="Garcia-Roger E.M."/>
            <person name="Carmona M.J."/>
            <person name="Serra M."/>
            <person name="Gomez A."/>
        </authorList>
    </citation>
    <scope>NUCLEOTIDE SEQUENCE [LARGE SCALE GENOMIC DNA]</scope>
    <source>
        <strain evidence="2">HYR1</strain>
    </source>
</reference>
<feature type="signal peptide" evidence="1">
    <location>
        <begin position="1"/>
        <end position="19"/>
    </location>
</feature>
<proteinExistence type="predicted"/>
<evidence type="ECO:0000256" key="1">
    <source>
        <dbReference type="SAM" id="SignalP"/>
    </source>
</evidence>
<keyword evidence="3" id="KW-1185">Reference proteome</keyword>
<accession>A0A3M7PN47</accession>
<dbReference type="AlphaFoldDB" id="A0A3M7PN47"/>
<gene>
    <name evidence="2" type="ORF">BpHYR1_054081</name>
</gene>
<dbReference type="OrthoDB" id="10610745at2759"/>
<dbReference type="EMBL" id="REGN01009711">
    <property type="protein sequence ID" value="RNA00536.1"/>
    <property type="molecule type" value="Genomic_DNA"/>
</dbReference>
<feature type="chain" id="PRO_5018126778" evidence="1">
    <location>
        <begin position="20"/>
        <end position="144"/>
    </location>
</feature>
<keyword evidence="1" id="KW-0732">Signal</keyword>
<protein>
    <submittedName>
        <fullName evidence="2">Uncharacterized protein</fullName>
    </submittedName>
</protein>
<evidence type="ECO:0000313" key="3">
    <source>
        <dbReference type="Proteomes" id="UP000276133"/>
    </source>
</evidence>
<organism evidence="2 3">
    <name type="scientific">Brachionus plicatilis</name>
    <name type="common">Marine rotifer</name>
    <name type="synonym">Brachionus muelleri</name>
    <dbReference type="NCBI Taxonomy" id="10195"/>
    <lineage>
        <taxon>Eukaryota</taxon>
        <taxon>Metazoa</taxon>
        <taxon>Spiralia</taxon>
        <taxon>Gnathifera</taxon>
        <taxon>Rotifera</taxon>
        <taxon>Eurotatoria</taxon>
        <taxon>Monogononta</taxon>
        <taxon>Pseudotrocha</taxon>
        <taxon>Ploima</taxon>
        <taxon>Brachionidae</taxon>
        <taxon>Brachionus</taxon>
    </lineage>
</organism>
<name>A0A3M7PN47_BRAPC</name>